<dbReference type="EMBL" id="VUOC01000001">
    <property type="protein sequence ID" value="KAA2245241.1"/>
    <property type="molecule type" value="Genomic_DNA"/>
</dbReference>
<dbReference type="InterPro" id="IPR001789">
    <property type="entry name" value="Sig_transdc_resp-reg_receiver"/>
</dbReference>
<dbReference type="Proteomes" id="UP000324611">
    <property type="component" value="Unassembled WGS sequence"/>
</dbReference>
<dbReference type="AlphaFoldDB" id="A0A5B2W0N7"/>
<name>A0A5B2W0N7_9BACT</name>
<proteinExistence type="predicted"/>
<dbReference type="SUPFAM" id="SSF52172">
    <property type="entry name" value="CheY-like"/>
    <property type="match status" value="1"/>
</dbReference>
<reference evidence="3 4" key="2">
    <citation type="submission" date="2019-09" db="EMBL/GenBank/DDBJ databases">
        <authorList>
            <person name="Jin C."/>
        </authorList>
    </citation>
    <scope>NUCLEOTIDE SEQUENCE [LARGE SCALE GENOMIC DNA]</scope>
    <source>
        <strain evidence="3 4">BN140078</strain>
    </source>
</reference>
<keyword evidence="1" id="KW-0597">Phosphoprotein</keyword>
<evidence type="ECO:0000259" key="2">
    <source>
        <dbReference type="PROSITE" id="PS50110"/>
    </source>
</evidence>
<accession>A0A5B2W0N7</accession>
<gene>
    <name evidence="3" type="ORF">F0L74_04565</name>
</gene>
<dbReference type="InterPro" id="IPR011006">
    <property type="entry name" value="CheY-like_superfamily"/>
</dbReference>
<dbReference type="GO" id="GO:0000160">
    <property type="term" value="P:phosphorelay signal transduction system"/>
    <property type="evidence" value="ECO:0007669"/>
    <property type="project" value="InterPro"/>
</dbReference>
<sequence>MMQNMPAGKFSILIADDDADDREMLKAAFEESNIGHNIKFVENGEELLRYLKRKGSYADDLRHPLPQIILLDLNMPKKDGREALKEIKTDNYLKRIPVIVLTTSQEEKDVKKSYELGVNSFIIKPVTFRKLVEFTQTLWKYWFEFVELPNLHT</sequence>
<dbReference type="SMART" id="SM00448">
    <property type="entry name" value="REC"/>
    <property type="match status" value="1"/>
</dbReference>
<organism evidence="3 4">
    <name type="scientific">Chitinophaga agrisoli</name>
    <dbReference type="NCBI Taxonomy" id="2607653"/>
    <lineage>
        <taxon>Bacteria</taxon>
        <taxon>Pseudomonadati</taxon>
        <taxon>Bacteroidota</taxon>
        <taxon>Chitinophagia</taxon>
        <taxon>Chitinophagales</taxon>
        <taxon>Chitinophagaceae</taxon>
        <taxon>Chitinophaga</taxon>
    </lineage>
</organism>
<protein>
    <submittedName>
        <fullName evidence="3">Response regulator</fullName>
    </submittedName>
</protein>
<dbReference type="Gene3D" id="3.40.50.2300">
    <property type="match status" value="1"/>
</dbReference>
<dbReference type="InterPro" id="IPR052893">
    <property type="entry name" value="TCS_response_regulator"/>
</dbReference>
<comment type="caution">
    <text evidence="3">The sequence shown here is derived from an EMBL/GenBank/DDBJ whole genome shotgun (WGS) entry which is preliminary data.</text>
</comment>
<evidence type="ECO:0000256" key="1">
    <source>
        <dbReference type="PROSITE-ProRule" id="PRU00169"/>
    </source>
</evidence>
<feature type="domain" description="Response regulatory" evidence="2">
    <location>
        <begin position="11"/>
        <end position="139"/>
    </location>
</feature>
<dbReference type="PROSITE" id="PS50110">
    <property type="entry name" value="RESPONSE_REGULATORY"/>
    <property type="match status" value="1"/>
</dbReference>
<evidence type="ECO:0000313" key="4">
    <source>
        <dbReference type="Proteomes" id="UP000324611"/>
    </source>
</evidence>
<keyword evidence="4" id="KW-1185">Reference proteome</keyword>
<feature type="modified residue" description="4-aspartylphosphate" evidence="1">
    <location>
        <position position="72"/>
    </location>
</feature>
<reference evidence="3 4" key="1">
    <citation type="submission" date="2019-09" db="EMBL/GenBank/DDBJ databases">
        <title>Chitinophaga ginsengihumi sp. nov., isolated from soil of ginseng rhizosphere.</title>
        <authorList>
            <person name="Lee J."/>
        </authorList>
    </citation>
    <scope>NUCLEOTIDE SEQUENCE [LARGE SCALE GENOMIC DNA]</scope>
    <source>
        <strain evidence="3 4">BN140078</strain>
    </source>
</reference>
<dbReference type="RefSeq" id="WP_149836632.1">
    <property type="nucleotide sequence ID" value="NZ_VUOC01000001.1"/>
</dbReference>
<evidence type="ECO:0000313" key="3">
    <source>
        <dbReference type="EMBL" id="KAA2245241.1"/>
    </source>
</evidence>
<dbReference type="Pfam" id="PF00072">
    <property type="entry name" value="Response_reg"/>
    <property type="match status" value="1"/>
</dbReference>
<dbReference type="PANTHER" id="PTHR44520">
    <property type="entry name" value="RESPONSE REGULATOR RCP1-RELATED"/>
    <property type="match status" value="1"/>
</dbReference>
<dbReference type="CDD" id="cd17557">
    <property type="entry name" value="REC_Rcp-like"/>
    <property type="match status" value="1"/>
</dbReference>
<dbReference type="PANTHER" id="PTHR44520:SF2">
    <property type="entry name" value="RESPONSE REGULATOR RCP1"/>
    <property type="match status" value="1"/>
</dbReference>